<evidence type="ECO:0000313" key="1">
    <source>
        <dbReference type="EMBL" id="VAW98954.1"/>
    </source>
</evidence>
<dbReference type="InterPro" id="IPR010653">
    <property type="entry name" value="NlpB/DapX"/>
</dbReference>
<protein>
    <recommendedName>
        <fullName evidence="2">Outer membrane protein assembly factor BamC</fullName>
    </recommendedName>
</protein>
<name>A0A3B1AY35_9ZZZZ</name>
<evidence type="ECO:0008006" key="2">
    <source>
        <dbReference type="Google" id="ProtNLM"/>
    </source>
</evidence>
<dbReference type="AlphaFoldDB" id="A0A3B1AY35"/>
<accession>A0A3B1AY35</accession>
<reference evidence="1" key="1">
    <citation type="submission" date="2018-06" db="EMBL/GenBank/DDBJ databases">
        <authorList>
            <person name="Zhirakovskaya E."/>
        </authorList>
    </citation>
    <scope>NUCLEOTIDE SEQUENCE</scope>
</reference>
<proteinExistence type="predicted"/>
<dbReference type="PROSITE" id="PS51257">
    <property type="entry name" value="PROKAR_LIPOPROTEIN"/>
    <property type="match status" value="1"/>
</dbReference>
<dbReference type="Pfam" id="PF06804">
    <property type="entry name" value="Lipoprotein_18"/>
    <property type="match status" value="1"/>
</dbReference>
<dbReference type="InterPro" id="IPR042268">
    <property type="entry name" value="BamC_C"/>
</dbReference>
<dbReference type="Gene3D" id="3.30.310.170">
    <property type="entry name" value="Outer membrane protein assembly factor BamC"/>
    <property type="match status" value="1"/>
</dbReference>
<gene>
    <name evidence="1" type="ORF">MNBD_GAMMA22-1376</name>
</gene>
<organism evidence="1">
    <name type="scientific">hydrothermal vent metagenome</name>
    <dbReference type="NCBI Taxonomy" id="652676"/>
    <lineage>
        <taxon>unclassified sequences</taxon>
        <taxon>metagenomes</taxon>
        <taxon>ecological metagenomes</taxon>
    </lineage>
</organism>
<sequence>MFYVYTRMKVVFFIFSILLLLISCSTSDKKAVYEDVATEKPLIVPPDIVMPSQNSSLSVPEIAPQSTTYKIYSQKNSNNSNELLKDRTTGIRLLRDGAIRWLEIDAQPKDIWNKAIDYFQRTGFSIKIKKPKLGIIETNWLENKANVPTNWFSQMFKNMYRNQKDRYRVRLERNSADTRTLMFLTHRAGIEKEIDTDDEETELMWVPLASDPELEAEMLQRFLVYLGNDETDIANLFSGSAPQKRTTIVETDGQIKYLKVKEIFSRTWRRTGLAIDRLGFTVDDKDRSAGIYYIKVSKVFIETELNNGGFFSNLFSEKHQDITQFLISLEDKKTETHIQVLTRQGHENKSPLQKLIVEKLDKLLK</sequence>
<dbReference type="EMBL" id="UOFS01000039">
    <property type="protein sequence ID" value="VAW98954.1"/>
    <property type="molecule type" value="Genomic_DNA"/>
</dbReference>